<feature type="domain" description="Peptidase M48" evidence="13">
    <location>
        <begin position="151"/>
        <end position="366"/>
    </location>
</feature>
<feature type="transmembrane region" description="Helical" evidence="12">
    <location>
        <begin position="218"/>
        <end position="237"/>
    </location>
</feature>
<gene>
    <name evidence="14" type="ORF">SAMN05443663_105228</name>
</gene>
<dbReference type="AlphaFoldDB" id="A0A1M5Q6Z6"/>
<comment type="cofactor">
    <cofactor evidence="1">
        <name>Zn(2+)</name>
        <dbReference type="ChEBI" id="CHEBI:29105"/>
    </cofactor>
</comment>
<evidence type="ECO:0000256" key="6">
    <source>
        <dbReference type="ARBA" id="ARBA00022801"/>
    </source>
</evidence>
<dbReference type="STRING" id="370979.SAMN05443663_105228"/>
<keyword evidence="11" id="KW-0175">Coiled coil</keyword>
<dbReference type="OrthoDB" id="9789270at2"/>
<keyword evidence="8 12" id="KW-1133">Transmembrane helix</keyword>
<keyword evidence="3 14" id="KW-0645">Protease</keyword>
<evidence type="ECO:0000256" key="7">
    <source>
        <dbReference type="ARBA" id="ARBA00022833"/>
    </source>
</evidence>
<evidence type="ECO:0000256" key="3">
    <source>
        <dbReference type="ARBA" id="ARBA00022670"/>
    </source>
</evidence>
<accession>A0A1M5Q6Z6</accession>
<keyword evidence="9" id="KW-0482">Metalloprotease</keyword>
<evidence type="ECO:0000259" key="13">
    <source>
        <dbReference type="Pfam" id="PF01435"/>
    </source>
</evidence>
<evidence type="ECO:0000256" key="5">
    <source>
        <dbReference type="ARBA" id="ARBA00022723"/>
    </source>
</evidence>
<sequence>MTQNYKAPVSSTFKKMTTKAILSVLFFLLIYILLILSGIGITALAVIGGIAIIAIKPMFVTIMIGAGLLCMGLLVLVFLFKFMFVKHKVDRSHLIEITRAEEPRLFAFIDEIVNKVQTDFPKKVYLSSDVNACVFYDSTFWSMFLPIKKNLQIGVGLVNSVSEIELKAILAHEFGHFSQKSMKVGSYVYNVNQIIHNMLYDNDSYNSIAQSWGSVNGYFAFFTMVAVKIVTGIQWVLQQVYNVVNISYRALSRQMEFHADAVAASVTGSRPLITSLLRLDLADHSFNAVLDYYGKKIPDSIATENLYQQQSFVMNFIATNSNLHVENDLPQLTPDFLNRFNKSKLVIENKWETHPSTEDRIKELERLNLDVTNDSKALAIGLFQDGVALQSKFTNKLFSSIKYSNAVVFHKNEDFINEYEKDFFTNSFNEIFNKYYDNKNPEVFDIDLLGKESSNKDLKELFSNSAVDLVYNSISLENDVNVLKQIAGGNFKIKSFSYDGHKMSSKDAQELVNELELDLKKIKEDVLENDKQIYFYFLTLADNQNKAEELKQHYKDLFLLDKSYDEKIDFYIKMMNASEFIYRTCTIDVIEQNMRLLKIEEDKFKNEIEKMLEDDIYRKAITIDMRVAFNKYLSEDWKYFNGNQYLEEVLKLLSESLNNYQTVISKTFFQTKKELLEYEAQLLNHE</sequence>
<name>A0A1M5Q6Z6_9FLAO</name>
<keyword evidence="6" id="KW-0378">Hydrolase</keyword>
<keyword evidence="2" id="KW-1003">Cell membrane</keyword>
<dbReference type="InterPro" id="IPR050083">
    <property type="entry name" value="HtpX_protease"/>
</dbReference>
<feature type="coiled-coil region" evidence="11">
    <location>
        <begin position="505"/>
        <end position="532"/>
    </location>
</feature>
<keyword evidence="10 12" id="KW-0472">Membrane</keyword>
<feature type="transmembrane region" description="Helical" evidence="12">
    <location>
        <begin position="59"/>
        <end position="84"/>
    </location>
</feature>
<keyword evidence="15" id="KW-1185">Reference proteome</keyword>
<dbReference type="PANTHER" id="PTHR43221">
    <property type="entry name" value="PROTEASE HTPX"/>
    <property type="match status" value="1"/>
</dbReference>
<dbReference type="CDD" id="cd07328">
    <property type="entry name" value="M48_Ste24p_like"/>
    <property type="match status" value="1"/>
</dbReference>
<dbReference type="InterPro" id="IPR001915">
    <property type="entry name" value="Peptidase_M48"/>
</dbReference>
<dbReference type="GO" id="GO:0004222">
    <property type="term" value="F:metalloendopeptidase activity"/>
    <property type="evidence" value="ECO:0007669"/>
    <property type="project" value="InterPro"/>
</dbReference>
<evidence type="ECO:0000256" key="11">
    <source>
        <dbReference type="SAM" id="Coils"/>
    </source>
</evidence>
<evidence type="ECO:0000256" key="2">
    <source>
        <dbReference type="ARBA" id="ARBA00022475"/>
    </source>
</evidence>
<dbReference type="Proteomes" id="UP000184071">
    <property type="component" value="Unassembled WGS sequence"/>
</dbReference>
<evidence type="ECO:0000256" key="1">
    <source>
        <dbReference type="ARBA" id="ARBA00001947"/>
    </source>
</evidence>
<evidence type="ECO:0000256" key="4">
    <source>
        <dbReference type="ARBA" id="ARBA00022692"/>
    </source>
</evidence>
<evidence type="ECO:0000256" key="10">
    <source>
        <dbReference type="ARBA" id="ARBA00023136"/>
    </source>
</evidence>
<dbReference type="Gene3D" id="3.30.2010.10">
    <property type="entry name" value="Metalloproteases ('zincins'), catalytic domain"/>
    <property type="match status" value="1"/>
</dbReference>
<reference evidence="15" key="1">
    <citation type="submission" date="2016-11" db="EMBL/GenBank/DDBJ databases">
        <authorList>
            <person name="Varghese N."/>
            <person name="Submissions S."/>
        </authorList>
    </citation>
    <scope>NUCLEOTIDE SEQUENCE [LARGE SCALE GENOMIC DNA]</scope>
    <source>
        <strain evidence="15">DSM 17963</strain>
    </source>
</reference>
<dbReference type="GO" id="GO:0046872">
    <property type="term" value="F:metal ion binding"/>
    <property type="evidence" value="ECO:0007669"/>
    <property type="project" value="UniProtKB-KW"/>
</dbReference>
<keyword evidence="4 12" id="KW-0812">Transmembrane</keyword>
<dbReference type="EMBL" id="FQWC01000005">
    <property type="protein sequence ID" value="SHH09263.1"/>
    <property type="molecule type" value="Genomic_DNA"/>
</dbReference>
<organism evidence="14 15">
    <name type="scientific">Flavobacterium defluvii</name>
    <dbReference type="NCBI Taxonomy" id="370979"/>
    <lineage>
        <taxon>Bacteria</taxon>
        <taxon>Pseudomonadati</taxon>
        <taxon>Bacteroidota</taxon>
        <taxon>Flavobacteriia</taxon>
        <taxon>Flavobacteriales</taxon>
        <taxon>Flavobacteriaceae</taxon>
        <taxon>Flavobacterium</taxon>
    </lineage>
</organism>
<feature type="transmembrane region" description="Helical" evidence="12">
    <location>
        <begin position="20"/>
        <end position="53"/>
    </location>
</feature>
<protein>
    <submittedName>
        <fullName evidence="14">Zn-dependent protease with chaperone function</fullName>
    </submittedName>
</protein>
<evidence type="ECO:0000313" key="14">
    <source>
        <dbReference type="EMBL" id="SHH09263.1"/>
    </source>
</evidence>
<dbReference type="Pfam" id="PF01435">
    <property type="entry name" value="Peptidase_M48"/>
    <property type="match status" value="1"/>
</dbReference>
<dbReference type="GO" id="GO:0006508">
    <property type="term" value="P:proteolysis"/>
    <property type="evidence" value="ECO:0007669"/>
    <property type="project" value="UniProtKB-KW"/>
</dbReference>
<evidence type="ECO:0000256" key="9">
    <source>
        <dbReference type="ARBA" id="ARBA00023049"/>
    </source>
</evidence>
<proteinExistence type="predicted"/>
<feature type="coiled-coil region" evidence="11">
    <location>
        <begin position="587"/>
        <end position="614"/>
    </location>
</feature>
<evidence type="ECO:0000313" key="15">
    <source>
        <dbReference type="Proteomes" id="UP000184071"/>
    </source>
</evidence>
<keyword evidence="5" id="KW-0479">Metal-binding</keyword>
<dbReference type="RefSeq" id="WP_073416643.1">
    <property type="nucleotide sequence ID" value="NZ_FQWC01000005.1"/>
</dbReference>
<evidence type="ECO:0000256" key="8">
    <source>
        <dbReference type="ARBA" id="ARBA00022989"/>
    </source>
</evidence>
<evidence type="ECO:0000256" key="12">
    <source>
        <dbReference type="SAM" id="Phobius"/>
    </source>
</evidence>
<keyword evidence="7" id="KW-0862">Zinc</keyword>
<dbReference type="PANTHER" id="PTHR43221:SF2">
    <property type="entry name" value="PROTEASE HTPX HOMOLOG"/>
    <property type="match status" value="1"/>
</dbReference>